<comment type="caution">
    <text evidence="8">The sequence shown here is derived from an EMBL/GenBank/DDBJ whole genome shotgun (WGS) entry which is preliminary data.</text>
</comment>
<comment type="subcellular location">
    <subcellularLocation>
        <location evidence="1">Membrane</location>
        <topology evidence="1">Multi-pass membrane protein</topology>
    </subcellularLocation>
</comment>
<keyword evidence="9" id="KW-1185">Reference proteome</keyword>
<keyword evidence="4 6" id="KW-0472">Membrane</keyword>
<name>A0A9P4QLG2_9PLEO</name>
<protein>
    <submittedName>
        <fullName evidence="8">Citrinin biosynthesis transporter CtnC</fullName>
    </submittedName>
</protein>
<feature type="transmembrane region" description="Helical" evidence="6">
    <location>
        <begin position="120"/>
        <end position="144"/>
    </location>
</feature>
<gene>
    <name evidence="8" type="ORF">EJ04DRAFT_517510</name>
</gene>
<evidence type="ECO:0000256" key="2">
    <source>
        <dbReference type="ARBA" id="ARBA00022692"/>
    </source>
</evidence>
<dbReference type="EMBL" id="ML996362">
    <property type="protein sequence ID" value="KAF2727016.1"/>
    <property type="molecule type" value="Genomic_DNA"/>
</dbReference>
<dbReference type="InterPro" id="IPR011701">
    <property type="entry name" value="MFS"/>
</dbReference>
<dbReference type="OrthoDB" id="446368at2759"/>
<feature type="transmembrane region" description="Helical" evidence="6">
    <location>
        <begin position="321"/>
        <end position="340"/>
    </location>
</feature>
<dbReference type="CDD" id="cd17323">
    <property type="entry name" value="MFS_Tpo1_MDR_like"/>
    <property type="match status" value="1"/>
</dbReference>
<feature type="compositionally biased region" description="Basic and acidic residues" evidence="5">
    <location>
        <begin position="22"/>
        <end position="37"/>
    </location>
</feature>
<feature type="transmembrane region" description="Helical" evidence="6">
    <location>
        <begin position="534"/>
        <end position="556"/>
    </location>
</feature>
<feature type="transmembrane region" description="Helical" evidence="6">
    <location>
        <begin position="245"/>
        <end position="265"/>
    </location>
</feature>
<evidence type="ECO:0000256" key="1">
    <source>
        <dbReference type="ARBA" id="ARBA00004141"/>
    </source>
</evidence>
<dbReference type="FunFam" id="1.20.1250.20:FF:000011">
    <property type="entry name" value="MFS multidrug transporter, putative"/>
    <property type="match status" value="1"/>
</dbReference>
<feature type="transmembrane region" description="Helical" evidence="6">
    <location>
        <begin position="185"/>
        <end position="205"/>
    </location>
</feature>
<keyword evidence="2 6" id="KW-0812">Transmembrane</keyword>
<feature type="compositionally biased region" description="Polar residues" evidence="5">
    <location>
        <begin position="9"/>
        <end position="20"/>
    </location>
</feature>
<dbReference type="Proteomes" id="UP000799444">
    <property type="component" value="Unassembled WGS sequence"/>
</dbReference>
<reference evidence="8" key="1">
    <citation type="journal article" date="2020" name="Stud. Mycol.">
        <title>101 Dothideomycetes genomes: a test case for predicting lifestyles and emergence of pathogens.</title>
        <authorList>
            <person name="Haridas S."/>
            <person name="Albert R."/>
            <person name="Binder M."/>
            <person name="Bloem J."/>
            <person name="Labutti K."/>
            <person name="Salamov A."/>
            <person name="Andreopoulos B."/>
            <person name="Baker S."/>
            <person name="Barry K."/>
            <person name="Bills G."/>
            <person name="Bluhm B."/>
            <person name="Cannon C."/>
            <person name="Castanera R."/>
            <person name="Culley D."/>
            <person name="Daum C."/>
            <person name="Ezra D."/>
            <person name="Gonzalez J."/>
            <person name="Henrissat B."/>
            <person name="Kuo A."/>
            <person name="Liang C."/>
            <person name="Lipzen A."/>
            <person name="Lutzoni F."/>
            <person name="Magnuson J."/>
            <person name="Mondo S."/>
            <person name="Nolan M."/>
            <person name="Ohm R."/>
            <person name="Pangilinan J."/>
            <person name="Park H.-J."/>
            <person name="Ramirez L."/>
            <person name="Alfaro M."/>
            <person name="Sun H."/>
            <person name="Tritt A."/>
            <person name="Yoshinaga Y."/>
            <person name="Zwiers L.-H."/>
            <person name="Turgeon B."/>
            <person name="Goodwin S."/>
            <person name="Spatafora J."/>
            <person name="Crous P."/>
            <person name="Grigoriev I."/>
        </authorList>
    </citation>
    <scope>NUCLEOTIDE SEQUENCE</scope>
    <source>
        <strain evidence="8">CBS 125425</strain>
    </source>
</reference>
<keyword evidence="3 6" id="KW-1133">Transmembrane helix</keyword>
<feature type="transmembrane region" description="Helical" evidence="6">
    <location>
        <begin position="499"/>
        <end position="522"/>
    </location>
</feature>
<accession>A0A9P4QLG2</accession>
<feature type="transmembrane region" description="Helical" evidence="6">
    <location>
        <begin position="360"/>
        <end position="379"/>
    </location>
</feature>
<proteinExistence type="predicted"/>
<organism evidence="8 9">
    <name type="scientific">Polyplosphaeria fusca</name>
    <dbReference type="NCBI Taxonomy" id="682080"/>
    <lineage>
        <taxon>Eukaryota</taxon>
        <taxon>Fungi</taxon>
        <taxon>Dikarya</taxon>
        <taxon>Ascomycota</taxon>
        <taxon>Pezizomycotina</taxon>
        <taxon>Dothideomycetes</taxon>
        <taxon>Pleosporomycetidae</taxon>
        <taxon>Pleosporales</taxon>
        <taxon>Tetraplosphaeriaceae</taxon>
        <taxon>Polyplosphaeria</taxon>
    </lineage>
</organism>
<feature type="domain" description="Major facilitator superfamily (MFS) profile" evidence="7">
    <location>
        <begin position="90"/>
        <end position="565"/>
    </location>
</feature>
<dbReference type="PROSITE" id="PS50850">
    <property type="entry name" value="MFS"/>
    <property type="match status" value="1"/>
</dbReference>
<feature type="transmembrane region" description="Helical" evidence="6">
    <location>
        <begin position="468"/>
        <end position="487"/>
    </location>
</feature>
<dbReference type="PANTHER" id="PTHR23502">
    <property type="entry name" value="MAJOR FACILITATOR SUPERFAMILY"/>
    <property type="match status" value="1"/>
</dbReference>
<evidence type="ECO:0000256" key="6">
    <source>
        <dbReference type="SAM" id="Phobius"/>
    </source>
</evidence>
<feature type="region of interest" description="Disordered" evidence="5">
    <location>
        <begin position="1"/>
        <end position="55"/>
    </location>
</feature>
<feature type="transmembrane region" description="Helical" evidence="6">
    <location>
        <begin position="156"/>
        <end position="173"/>
    </location>
</feature>
<evidence type="ECO:0000313" key="9">
    <source>
        <dbReference type="Proteomes" id="UP000799444"/>
    </source>
</evidence>
<feature type="transmembrane region" description="Helical" evidence="6">
    <location>
        <begin position="400"/>
        <end position="421"/>
    </location>
</feature>
<dbReference type="GO" id="GO:0022857">
    <property type="term" value="F:transmembrane transporter activity"/>
    <property type="evidence" value="ECO:0007669"/>
    <property type="project" value="InterPro"/>
</dbReference>
<evidence type="ECO:0000259" key="7">
    <source>
        <dbReference type="PROSITE" id="PS50850"/>
    </source>
</evidence>
<feature type="transmembrane region" description="Helical" evidence="6">
    <location>
        <begin position="212"/>
        <end position="233"/>
    </location>
</feature>
<dbReference type="PANTHER" id="PTHR23502:SF47">
    <property type="entry name" value="MAJOR FACILITATOR SUPERFAMILY (MFS) PROFILE DOMAIN-CONTAINING PROTEIN-RELATED"/>
    <property type="match status" value="1"/>
</dbReference>
<evidence type="ECO:0000256" key="4">
    <source>
        <dbReference type="ARBA" id="ARBA00023136"/>
    </source>
</evidence>
<dbReference type="InterPro" id="IPR020846">
    <property type="entry name" value="MFS_dom"/>
</dbReference>
<dbReference type="InterPro" id="IPR036259">
    <property type="entry name" value="MFS_trans_sf"/>
</dbReference>
<dbReference type="Pfam" id="PF07690">
    <property type="entry name" value="MFS_1"/>
    <property type="match status" value="1"/>
</dbReference>
<dbReference type="AlphaFoldDB" id="A0A9P4QLG2"/>
<dbReference type="GO" id="GO:0005886">
    <property type="term" value="C:plasma membrane"/>
    <property type="evidence" value="ECO:0007669"/>
    <property type="project" value="TreeGrafter"/>
</dbReference>
<evidence type="ECO:0000256" key="5">
    <source>
        <dbReference type="SAM" id="MobiDB-lite"/>
    </source>
</evidence>
<dbReference type="Gene3D" id="1.20.1250.20">
    <property type="entry name" value="MFS general substrate transporter like domains"/>
    <property type="match status" value="1"/>
</dbReference>
<evidence type="ECO:0000313" key="8">
    <source>
        <dbReference type="EMBL" id="KAF2727016.1"/>
    </source>
</evidence>
<sequence>MATELDSRQPVSGDTRSLSSIDDERRDATNEKSKSAEDLDTSNNALADAEKGIGAVNPEPDDPAEFLVEFDGPDDVDNPKNWPATRRWGITVAMGSLVFTVTFASSIFSVNLGVVQEKFGVSMVTATLGVALFVLGFVFGPVIFGPMSEVMGRRPPLLLGYLLFAIFQIPVAVAQNMATICVGRFLSGFFAAAPLSVVGGALADLWDPIPRAYAICIFAAGGFAGPVAGPIAGGFITQSHLGWRWTSWITLIMAGLFGFIALFVVPETSPAKILQVRASRLRTETGNPEFHAKADANKLTLNTVLTVYLVRPFKMIVQEPILALVTAYMSFLYGIVYLLFEAYPISFYEERGWNLGVASLPFVAFVVGILAGSGMIAYSTATNFTRAYKKHGKAIPEERLPPMIAGAIILPIGLFWFGWYVSPCILCQCFESLASYHLPFSVYCSMFLYPRQDCNTNTFRTSNPNITWVPQVLATALIGIGCMVPFWQGMSYLIDCYGFYSNSAIAVNTFIRSIFGAFFPLFTPTMYHNLGVPWASSLLGFLCVAFAPVPILFYIYGARIRERSKWAPAGM</sequence>
<dbReference type="SUPFAM" id="SSF103473">
    <property type="entry name" value="MFS general substrate transporter"/>
    <property type="match status" value="1"/>
</dbReference>
<feature type="transmembrane region" description="Helical" evidence="6">
    <location>
        <begin position="88"/>
        <end position="108"/>
    </location>
</feature>
<evidence type="ECO:0000256" key="3">
    <source>
        <dbReference type="ARBA" id="ARBA00022989"/>
    </source>
</evidence>